<reference evidence="3" key="1">
    <citation type="submission" date="2022-08" db="EMBL/GenBank/DDBJ databases">
        <title>The complete genome sequence of the thermophilic bacterium Laceyella sacchari FBKL4.010 reveals the basis for tetramethylpyrazine biosynthesis in Moutai-flavor Daqu.</title>
        <authorList>
            <person name="Li D."/>
            <person name="Huang W."/>
            <person name="Wang C."/>
            <person name="Qiu S."/>
        </authorList>
    </citation>
    <scope>NUCLEOTIDE SEQUENCE</scope>
    <source>
        <strain evidence="3">FBKL4.014</strain>
    </source>
</reference>
<evidence type="ECO:0000313" key="4">
    <source>
        <dbReference type="Proteomes" id="UP001058650"/>
    </source>
</evidence>
<proteinExistence type="predicted"/>
<organism evidence="3 4">
    <name type="scientific">Laceyella sacchari</name>
    <name type="common">Thermoactinomyces thalpophilus</name>
    <dbReference type="NCBI Taxonomy" id="37482"/>
    <lineage>
        <taxon>Bacteria</taxon>
        <taxon>Bacillati</taxon>
        <taxon>Bacillota</taxon>
        <taxon>Bacilli</taxon>
        <taxon>Bacillales</taxon>
        <taxon>Thermoactinomycetaceae</taxon>
        <taxon>Laceyella</taxon>
    </lineage>
</organism>
<sequence length="280" mass="31430">MTPVQKIINNVTRKLEGVPGIIGVVLGGSRARGTHRPDSDIDIGIYYDESAGFDVARLNEIAKELDDEHRTNLITPLGGWGPWVNAGGWLIIQGYHVDFILRDINRVSQVIDDCLKGSVTAHYQTGHPHAYLNVMYMGEVSLCKILADPTNQLAALKAKTQPYPETLQEAIIKCFFFEASFSLMFVDKAVYQDDLAYVAGHCFRAISSLNQVLFAKNKQYCINEKKAVMMVDQFAIKPVDYKKRVDQIFTLLSKDETQIQQAADMLRDLVAETEKIIQSK</sequence>
<dbReference type="Gene3D" id="3.30.460.10">
    <property type="entry name" value="Beta Polymerase, domain 2"/>
    <property type="match status" value="1"/>
</dbReference>
<keyword evidence="4" id="KW-1185">Reference proteome</keyword>
<dbReference type="CDD" id="cd05403">
    <property type="entry name" value="NT_KNTase_like"/>
    <property type="match status" value="1"/>
</dbReference>
<accession>A0ABY5TXY7</accession>
<dbReference type="SUPFAM" id="SSF81301">
    <property type="entry name" value="Nucleotidyltransferase"/>
    <property type="match status" value="1"/>
</dbReference>
<dbReference type="InterPro" id="IPR043519">
    <property type="entry name" value="NT_sf"/>
</dbReference>
<dbReference type="RefSeq" id="WP_259435469.1">
    <property type="nucleotide sequence ID" value="NZ_CP103866.1"/>
</dbReference>
<dbReference type="InterPro" id="IPR025117">
    <property type="entry name" value="DUF4037"/>
</dbReference>
<dbReference type="EMBL" id="CP103866">
    <property type="protein sequence ID" value="UWE02294.1"/>
    <property type="molecule type" value="Genomic_DNA"/>
</dbReference>
<evidence type="ECO:0000259" key="1">
    <source>
        <dbReference type="Pfam" id="PF01909"/>
    </source>
</evidence>
<protein>
    <submittedName>
        <fullName evidence="3">Nucleotidyltransferase domain-containing protein</fullName>
    </submittedName>
</protein>
<evidence type="ECO:0000313" key="3">
    <source>
        <dbReference type="EMBL" id="UWE02294.1"/>
    </source>
</evidence>
<dbReference type="Pfam" id="PF13228">
    <property type="entry name" value="DUF4037"/>
    <property type="match status" value="1"/>
</dbReference>
<dbReference type="Pfam" id="PF01909">
    <property type="entry name" value="NTP_transf_2"/>
    <property type="match status" value="1"/>
</dbReference>
<name>A0ABY5TXY7_LACSH</name>
<feature type="domain" description="Polymerase nucleotidyl transferase" evidence="1">
    <location>
        <begin position="14"/>
        <end position="66"/>
    </location>
</feature>
<evidence type="ECO:0000259" key="2">
    <source>
        <dbReference type="Pfam" id="PF13228"/>
    </source>
</evidence>
<dbReference type="InterPro" id="IPR002934">
    <property type="entry name" value="Polymerase_NTP_transf_dom"/>
</dbReference>
<gene>
    <name evidence="3" type="ORF">NYR52_08785</name>
</gene>
<feature type="domain" description="DUF4037" evidence="2">
    <location>
        <begin position="143"/>
        <end position="222"/>
    </location>
</feature>
<dbReference type="Proteomes" id="UP001058650">
    <property type="component" value="Chromosome"/>
</dbReference>